<feature type="signal peptide" evidence="1">
    <location>
        <begin position="1"/>
        <end position="22"/>
    </location>
</feature>
<feature type="chain" id="PRO_5021781217" evidence="1">
    <location>
        <begin position="23"/>
        <end position="149"/>
    </location>
</feature>
<gene>
    <name evidence="2" type="ORF">IQ22_04541</name>
</gene>
<dbReference type="EMBL" id="VLKY01000033">
    <property type="protein sequence ID" value="TWI46166.1"/>
    <property type="molecule type" value="Genomic_DNA"/>
</dbReference>
<protein>
    <submittedName>
        <fullName evidence="2">Conjugative transfer protein TrbH</fullName>
    </submittedName>
</protein>
<proteinExistence type="predicted"/>
<dbReference type="Pfam" id="PF07283">
    <property type="entry name" value="TrbH"/>
    <property type="match status" value="1"/>
</dbReference>
<keyword evidence="3" id="KW-1185">Reference proteome</keyword>
<accession>A0A562PQ27</accession>
<sequence>MKKIIFVCLLAGLAGCASNSQYGNFAEGSSPITNKRLADDSVKQLLATFPPASTRFNVGQPVEDSYGRALTSSLRVKGYSLMEYRPDVKSGESAQPASSGKELRYVVDNLSGTNLYQVSLLIGKQSLSRAYVLQNNTVLPAGPWVMKQE</sequence>
<dbReference type="RefSeq" id="WP_145145982.1">
    <property type="nucleotide sequence ID" value="NZ_VLKY01000033.1"/>
</dbReference>
<evidence type="ECO:0000313" key="3">
    <source>
        <dbReference type="Proteomes" id="UP000316905"/>
    </source>
</evidence>
<dbReference type="AlphaFoldDB" id="A0A562PQ27"/>
<reference evidence="2 3" key="1">
    <citation type="journal article" date="2015" name="Stand. Genomic Sci.">
        <title>Genomic Encyclopedia of Bacterial and Archaeal Type Strains, Phase III: the genomes of soil and plant-associated and newly described type strains.</title>
        <authorList>
            <person name="Whitman W.B."/>
            <person name="Woyke T."/>
            <person name="Klenk H.P."/>
            <person name="Zhou Y."/>
            <person name="Lilburn T.G."/>
            <person name="Beck B.J."/>
            <person name="De Vos P."/>
            <person name="Vandamme P."/>
            <person name="Eisen J.A."/>
            <person name="Garrity G."/>
            <person name="Hugenholtz P."/>
            <person name="Kyrpides N.C."/>
        </authorList>
    </citation>
    <scope>NUCLEOTIDE SEQUENCE [LARGE SCALE GENOMIC DNA]</scope>
    <source>
        <strain evidence="2 3">CGMCC 1.6858</strain>
    </source>
</reference>
<keyword evidence="1" id="KW-0732">Signal</keyword>
<dbReference type="PROSITE" id="PS51257">
    <property type="entry name" value="PROKAR_LIPOPROTEIN"/>
    <property type="match status" value="1"/>
</dbReference>
<dbReference type="OrthoDB" id="8481350at2"/>
<name>A0A562PQ27_9PSED</name>
<comment type="caution">
    <text evidence="2">The sequence shown here is derived from an EMBL/GenBank/DDBJ whole genome shotgun (WGS) entry which is preliminary data.</text>
</comment>
<dbReference type="Proteomes" id="UP000316905">
    <property type="component" value="Unassembled WGS sequence"/>
</dbReference>
<evidence type="ECO:0000313" key="2">
    <source>
        <dbReference type="EMBL" id="TWI46166.1"/>
    </source>
</evidence>
<dbReference type="InterPro" id="IPR010837">
    <property type="entry name" value="Conjugal_tfr_TrbH"/>
</dbReference>
<evidence type="ECO:0000256" key="1">
    <source>
        <dbReference type="SAM" id="SignalP"/>
    </source>
</evidence>
<organism evidence="2 3">
    <name type="scientific">Pseudomonas duriflava</name>
    <dbReference type="NCBI Taxonomy" id="459528"/>
    <lineage>
        <taxon>Bacteria</taxon>
        <taxon>Pseudomonadati</taxon>
        <taxon>Pseudomonadota</taxon>
        <taxon>Gammaproteobacteria</taxon>
        <taxon>Pseudomonadales</taxon>
        <taxon>Pseudomonadaceae</taxon>
        <taxon>Pseudomonas</taxon>
    </lineage>
</organism>